<organism evidence="1 2">
    <name type="scientific">Flectobacillus rivi</name>
    <dbReference type="NCBI Taxonomy" id="2984209"/>
    <lineage>
        <taxon>Bacteria</taxon>
        <taxon>Pseudomonadati</taxon>
        <taxon>Bacteroidota</taxon>
        <taxon>Cytophagia</taxon>
        <taxon>Cytophagales</taxon>
        <taxon>Flectobacillaceae</taxon>
        <taxon>Flectobacillus</taxon>
    </lineage>
</organism>
<dbReference type="Proteomes" id="UP001225761">
    <property type="component" value="Unassembled WGS sequence"/>
</dbReference>
<keyword evidence="2" id="KW-1185">Reference proteome</keyword>
<dbReference type="EMBL" id="JASHIE010000021">
    <property type="protein sequence ID" value="MDI9877435.1"/>
    <property type="molecule type" value="Genomic_DNA"/>
</dbReference>
<protein>
    <submittedName>
        <fullName evidence="1">Uncharacterized protein</fullName>
    </submittedName>
</protein>
<dbReference type="RefSeq" id="WP_283383524.1">
    <property type="nucleotide sequence ID" value="NZ_JASHIE010000021.1"/>
</dbReference>
<sequence>MDTRLTIKNSCDVTLFFVVTNEELDILFNDAKYPLNKNAEFTFYPRREPHSEYVHPIGGSRYWDSMFSTSSTKQLRIYVYDEKTLQDCRLPIFSTV</sequence>
<comment type="caution">
    <text evidence="1">The sequence shown here is derived from an EMBL/GenBank/DDBJ whole genome shotgun (WGS) entry which is preliminary data.</text>
</comment>
<evidence type="ECO:0000313" key="2">
    <source>
        <dbReference type="Proteomes" id="UP001225761"/>
    </source>
</evidence>
<gene>
    <name evidence="1" type="ORF">QM481_23035</name>
</gene>
<name>A0ABT6Z917_9BACT</name>
<evidence type="ECO:0000313" key="1">
    <source>
        <dbReference type="EMBL" id="MDI9877435.1"/>
    </source>
</evidence>
<reference evidence="1 2" key="1">
    <citation type="submission" date="2023-05" db="EMBL/GenBank/DDBJ databases">
        <title>Novel species of genus Flectobacillus isolated from stream in China.</title>
        <authorList>
            <person name="Lu H."/>
        </authorList>
    </citation>
    <scope>NUCLEOTIDE SEQUENCE [LARGE SCALE GENOMIC DNA]</scope>
    <source>
        <strain evidence="1 2">LFS242W</strain>
    </source>
</reference>
<proteinExistence type="predicted"/>
<accession>A0ABT6Z917</accession>